<reference evidence="2 3" key="1">
    <citation type="journal article" date="2019" name="Int. J. Syst. Evol. Microbiol.">
        <title>The Global Catalogue of Microorganisms (GCM) 10K type strain sequencing project: providing services to taxonomists for standard genome sequencing and annotation.</title>
        <authorList>
            <consortium name="The Broad Institute Genomics Platform"/>
            <consortium name="The Broad Institute Genome Sequencing Center for Infectious Disease"/>
            <person name="Wu L."/>
            <person name="Ma J."/>
        </authorList>
    </citation>
    <scope>NUCLEOTIDE SEQUENCE [LARGE SCALE GENOMIC DNA]</scope>
    <source>
        <strain evidence="2 3">JCM 13378</strain>
    </source>
</reference>
<dbReference type="InterPro" id="IPR014710">
    <property type="entry name" value="RmlC-like_jellyroll"/>
</dbReference>
<name>A0ABN0XTX9_9ALTE</name>
<evidence type="ECO:0000313" key="3">
    <source>
        <dbReference type="Proteomes" id="UP001501757"/>
    </source>
</evidence>
<organism evidence="2 3">
    <name type="scientific">Bowmanella denitrificans</name>
    <dbReference type="NCBI Taxonomy" id="366582"/>
    <lineage>
        <taxon>Bacteria</taxon>
        <taxon>Pseudomonadati</taxon>
        <taxon>Pseudomonadota</taxon>
        <taxon>Gammaproteobacteria</taxon>
        <taxon>Alteromonadales</taxon>
        <taxon>Alteromonadaceae</taxon>
        <taxon>Bowmanella</taxon>
    </lineage>
</organism>
<dbReference type="RefSeq" id="WP_343847322.1">
    <property type="nucleotide sequence ID" value="NZ_BAAAEI010000028.1"/>
</dbReference>
<dbReference type="InterPro" id="IPR009327">
    <property type="entry name" value="Cupin_DUF985"/>
</dbReference>
<dbReference type="Proteomes" id="UP001501757">
    <property type="component" value="Unassembled WGS sequence"/>
</dbReference>
<evidence type="ECO:0000259" key="1">
    <source>
        <dbReference type="Pfam" id="PF06172"/>
    </source>
</evidence>
<dbReference type="Gene3D" id="2.60.120.10">
    <property type="entry name" value="Jelly Rolls"/>
    <property type="match status" value="1"/>
</dbReference>
<accession>A0ABN0XTX9</accession>
<sequence>MSPSKEQLISQFALKPHPEGGYYAEVYRSAQSLNSPVHGQPRPSLTHIYFLLGQGDVSRFHRVAHDEVWNHYAGAPLRLIDLHNQQIQELRLGPDEPHFAQVIEGGHYQAAESLGEYSLMGCSVAPGFDFADFNFIQADSALSNFIHNQHPELLRFL</sequence>
<evidence type="ECO:0000313" key="2">
    <source>
        <dbReference type="EMBL" id="GAA0372760.1"/>
    </source>
</evidence>
<dbReference type="InterPro" id="IPR039935">
    <property type="entry name" value="YML079W-like"/>
</dbReference>
<dbReference type="SUPFAM" id="SSF51182">
    <property type="entry name" value="RmlC-like cupins"/>
    <property type="match status" value="1"/>
</dbReference>
<proteinExistence type="predicted"/>
<dbReference type="Pfam" id="PF06172">
    <property type="entry name" value="Cupin_5"/>
    <property type="match status" value="1"/>
</dbReference>
<gene>
    <name evidence="2" type="ORF">GCM10009092_41290</name>
</gene>
<protein>
    <submittedName>
        <fullName evidence="2">Cupin domain-containing protein</fullName>
    </submittedName>
</protein>
<dbReference type="CDD" id="cd06121">
    <property type="entry name" value="cupin_YML079wp"/>
    <property type="match status" value="1"/>
</dbReference>
<comment type="caution">
    <text evidence="2">The sequence shown here is derived from an EMBL/GenBank/DDBJ whole genome shotgun (WGS) entry which is preliminary data.</text>
</comment>
<dbReference type="PANTHER" id="PTHR33387">
    <property type="entry name" value="RMLC-LIKE JELLY ROLL FOLD PROTEIN"/>
    <property type="match status" value="1"/>
</dbReference>
<keyword evidence="3" id="KW-1185">Reference proteome</keyword>
<feature type="domain" description="DUF985" evidence="1">
    <location>
        <begin position="6"/>
        <end position="135"/>
    </location>
</feature>
<dbReference type="PANTHER" id="PTHR33387:SF3">
    <property type="entry name" value="DUF985 DOMAIN-CONTAINING PROTEIN"/>
    <property type="match status" value="1"/>
</dbReference>
<dbReference type="InterPro" id="IPR011051">
    <property type="entry name" value="RmlC_Cupin_sf"/>
</dbReference>
<dbReference type="EMBL" id="BAAAEI010000028">
    <property type="protein sequence ID" value="GAA0372760.1"/>
    <property type="molecule type" value="Genomic_DNA"/>
</dbReference>